<gene>
    <name evidence="1" type="ORF">NVIE_008950</name>
</gene>
<dbReference type="STRING" id="926571.NVIE_008950"/>
<dbReference type="Proteomes" id="UP000027093">
    <property type="component" value="Chromosome"/>
</dbReference>
<dbReference type="GeneID" id="74946166"/>
<protein>
    <submittedName>
        <fullName evidence="1">Uncharacterized protein</fullName>
    </submittedName>
</protein>
<evidence type="ECO:0000313" key="1">
    <source>
        <dbReference type="EMBL" id="AIC15118.1"/>
    </source>
</evidence>
<dbReference type="EMBL" id="CP007536">
    <property type="protein sequence ID" value="AIC15118.1"/>
    <property type="molecule type" value="Genomic_DNA"/>
</dbReference>
<sequence>MTDYIDMANALVELARSKGFSKNVEEILEREAKTISRVGEYRFTTYRDLLYGKPRISKVWRIDRLESSGATFGKVTDFTPSSIRRLIQSGEIDARISLDRMEVIFAIEDLISDGIMSIEEGDEIIREAREFLTTEQLLYRKRKEEVIEAYNRFVKIIESKVKSPERKEMLISPGRDIIAIVSEADDARRASNHDDESIGRLV</sequence>
<keyword evidence="2" id="KW-1185">Reference proteome</keyword>
<dbReference type="KEGG" id="nvn:NVIE_008950"/>
<organism evidence="1 2">
    <name type="scientific">Nitrososphaera viennensis EN76</name>
    <dbReference type="NCBI Taxonomy" id="926571"/>
    <lineage>
        <taxon>Archaea</taxon>
        <taxon>Nitrososphaerota</taxon>
        <taxon>Nitrososphaeria</taxon>
        <taxon>Nitrososphaerales</taxon>
        <taxon>Nitrososphaeraceae</taxon>
        <taxon>Nitrososphaera</taxon>
    </lineage>
</organism>
<evidence type="ECO:0000313" key="2">
    <source>
        <dbReference type="Proteomes" id="UP000027093"/>
    </source>
</evidence>
<reference evidence="1 2" key="1">
    <citation type="journal article" date="2014" name="Int. J. Syst. Evol. Microbiol.">
        <title>Nitrososphaera viennensis gen. nov., sp. nov., an aerobic and mesophilic, ammonia-oxidizing archaeon from soil and a member of the archaeal phylum Thaumarchaeota.</title>
        <authorList>
            <person name="Stieglmeier M."/>
            <person name="Klingl A."/>
            <person name="Alves R.J."/>
            <person name="Rittmann S.K."/>
            <person name="Melcher M."/>
            <person name="Leisch N."/>
            <person name="Schleper C."/>
        </authorList>
    </citation>
    <scope>NUCLEOTIDE SEQUENCE [LARGE SCALE GENOMIC DNA]</scope>
    <source>
        <strain evidence="1">EN76</strain>
    </source>
</reference>
<dbReference type="HOGENOM" id="CLU_1352151_0_0_2"/>
<name>A0A060HHT2_9ARCH</name>
<proteinExistence type="predicted"/>
<dbReference type="AlphaFoldDB" id="A0A060HHT2"/>
<accession>A0A060HHT2</accession>
<dbReference type="RefSeq" id="WP_075054197.1">
    <property type="nucleotide sequence ID" value="NZ_CP007536.1"/>
</dbReference>